<dbReference type="Proteomes" id="UP000014480">
    <property type="component" value="Unassembled WGS sequence"/>
</dbReference>
<feature type="signal peptide" evidence="1">
    <location>
        <begin position="1"/>
        <end position="19"/>
    </location>
</feature>
<accession>A0A484FE98</accession>
<dbReference type="EMBL" id="AMCV02000035">
    <property type="protein sequence ID" value="TDZ16433.1"/>
    <property type="molecule type" value="Genomic_DNA"/>
</dbReference>
<evidence type="ECO:0008006" key="4">
    <source>
        <dbReference type="Google" id="ProtNLM"/>
    </source>
</evidence>
<keyword evidence="3" id="KW-1185">Reference proteome</keyword>
<reference evidence="3" key="2">
    <citation type="journal article" date="2019" name="Mol. Plant Microbe Interact.">
        <title>Genome sequence resources for four phytopathogenic fungi from the Colletotrichum orbiculare species complex.</title>
        <authorList>
            <person name="Gan P."/>
            <person name="Tsushima A."/>
            <person name="Narusaka M."/>
            <person name="Narusaka Y."/>
            <person name="Takano Y."/>
            <person name="Kubo Y."/>
            <person name="Shirasu K."/>
        </authorList>
    </citation>
    <scope>GENOME REANNOTATION</scope>
    <source>
        <strain evidence="3">104-T / ATCC 96160 / CBS 514.97 / LARS 414 / MAFF 240422</strain>
    </source>
</reference>
<protein>
    <recommendedName>
        <fullName evidence="4">Secreted protein</fullName>
    </recommendedName>
</protein>
<feature type="chain" id="PRO_5019716135" description="Secreted protein" evidence="1">
    <location>
        <begin position="20"/>
        <end position="97"/>
    </location>
</feature>
<reference evidence="3" key="1">
    <citation type="journal article" date="2013" name="New Phytol.">
        <title>Comparative genomic and transcriptomic analyses reveal the hemibiotrophic stage shift of Colletotrichum fungi.</title>
        <authorList>
            <person name="Gan P."/>
            <person name="Ikeda K."/>
            <person name="Irieda H."/>
            <person name="Narusaka M."/>
            <person name="O'Connell R.J."/>
            <person name="Narusaka Y."/>
            <person name="Takano Y."/>
            <person name="Kubo Y."/>
            <person name="Shirasu K."/>
        </authorList>
    </citation>
    <scope>NUCLEOTIDE SEQUENCE [LARGE SCALE GENOMIC DNA]</scope>
    <source>
        <strain evidence="3">104-T / ATCC 96160 / CBS 514.97 / LARS 414 / MAFF 240422</strain>
    </source>
</reference>
<sequence>MKSFYMLLLAAATCLAAQGLNHDNDLAERQFSGSSVAEYSPKHEVTTFVREATYTTRKGKSRYLETGEQAWGRSQTQHAVDSVRPWYNPYRVNRNAV</sequence>
<evidence type="ECO:0000256" key="1">
    <source>
        <dbReference type="SAM" id="SignalP"/>
    </source>
</evidence>
<evidence type="ECO:0000313" key="3">
    <source>
        <dbReference type="Proteomes" id="UP000014480"/>
    </source>
</evidence>
<dbReference type="AlphaFoldDB" id="A0A484FE98"/>
<organism evidence="2 3">
    <name type="scientific">Colletotrichum orbiculare (strain 104-T / ATCC 96160 / CBS 514.97 / LARS 414 / MAFF 240422)</name>
    <name type="common">Cucumber anthracnose fungus</name>
    <name type="synonym">Colletotrichum lagenarium</name>
    <dbReference type="NCBI Taxonomy" id="1213857"/>
    <lineage>
        <taxon>Eukaryota</taxon>
        <taxon>Fungi</taxon>
        <taxon>Dikarya</taxon>
        <taxon>Ascomycota</taxon>
        <taxon>Pezizomycotina</taxon>
        <taxon>Sordariomycetes</taxon>
        <taxon>Hypocreomycetidae</taxon>
        <taxon>Glomerellales</taxon>
        <taxon>Glomerellaceae</taxon>
        <taxon>Colletotrichum</taxon>
        <taxon>Colletotrichum orbiculare species complex</taxon>
    </lineage>
</organism>
<evidence type="ECO:0000313" key="2">
    <source>
        <dbReference type="EMBL" id="TDZ16433.1"/>
    </source>
</evidence>
<keyword evidence="1" id="KW-0732">Signal</keyword>
<gene>
    <name evidence="2" type="ORF">Cob_v010670</name>
</gene>
<comment type="caution">
    <text evidence="2">The sequence shown here is derived from an EMBL/GenBank/DDBJ whole genome shotgun (WGS) entry which is preliminary data.</text>
</comment>
<proteinExistence type="predicted"/>
<name>A0A484FE98_COLOR</name>